<dbReference type="Pfam" id="PF02811">
    <property type="entry name" value="PHP"/>
    <property type="match status" value="1"/>
</dbReference>
<comment type="function">
    <text evidence="1 11">Required for replicative DNA synthesis. This DNA polymerase also exhibits 3' to 5' exonuclease activity.</text>
</comment>
<evidence type="ECO:0000256" key="9">
    <source>
        <dbReference type="ARBA" id="ARBA00022932"/>
    </source>
</evidence>
<dbReference type="InterPro" id="IPR036397">
    <property type="entry name" value="RNaseH_sf"/>
</dbReference>
<keyword evidence="5 11" id="KW-0235">DNA replication</keyword>
<dbReference type="InterPro" id="IPR004013">
    <property type="entry name" value="PHP_dom"/>
</dbReference>
<feature type="domain" description="Polymerase/histidinol phosphatase N-terminal" evidence="14">
    <location>
        <begin position="340"/>
        <end position="407"/>
    </location>
</feature>
<evidence type="ECO:0000313" key="15">
    <source>
        <dbReference type="EMBL" id="QDF65185.1"/>
    </source>
</evidence>
<dbReference type="InterPro" id="IPR006054">
    <property type="entry name" value="DnaQ"/>
</dbReference>
<dbReference type="Gene3D" id="3.30.1900.20">
    <property type="match status" value="1"/>
</dbReference>
<dbReference type="InterPro" id="IPR003141">
    <property type="entry name" value="Pol/His_phosphatase_N"/>
</dbReference>
<dbReference type="CDD" id="cd06127">
    <property type="entry name" value="DEDDh"/>
    <property type="match status" value="1"/>
</dbReference>
<dbReference type="GO" id="GO:0003677">
    <property type="term" value="F:DNA binding"/>
    <property type="evidence" value="ECO:0007669"/>
    <property type="project" value="UniProtKB-UniRule"/>
</dbReference>
<evidence type="ECO:0000256" key="12">
    <source>
        <dbReference type="SAM" id="Coils"/>
    </source>
</evidence>
<dbReference type="InterPro" id="IPR029460">
    <property type="entry name" value="DNAPol_HHH"/>
</dbReference>
<evidence type="ECO:0000256" key="8">
    <source>
        <dbReference type="ARBA" id="ARBA00022839"/>
    </source>
</evidence>
<evidence type="ECO:0000256" key="7">
    <source>
        <dbReference type="ARBA" id="ARBA00022801"/>
    </source>
</evidence>
<keyword evidence="7 11" id="KW-0378">Hydrolase</keyword>
<evidence type="ECO:0000259" key="14">
    <source>
        <dbReference type="SMART" id="SM00481"/>
    </source>
</evidence>
<evidence type="ECO:0000259" key="13">
    <source>
        <dbReference type="SMART" id="SM00479"/>
    </source>
</evidence>
<comment type="similarity">
    <text evidence="11">Belongs to the DNA polymerase type-C family. PolC subfamily.</text>
</comment>
<dbReference type="Pfam" id="PF17657">
    <property type="entry name" value="DNA_pol3_finger"/>
    <property type="match status" value="1"/>
</dbReference>
<dbReference type="InterPro" id="IPR040982">
    <property type="entry name" value="DNA_pol3_finger"/>
</dbReference>
<dbReference type="FunFam" id="3.30.420.10:FF:000045">
    <property type="entry name" value="3'-5' exonuclease DinG"/>
    <property type="match status" value="1"/>
</dbReference>
<dbReference type="NCBIfam" id="TIGR01405">
    <property type="entry name" value="polC_Gram_pos"/>
    <property type="match status" value="1"/>
</dbReference>
<dbReference type="PANTHER" id="PTHR32294:SF5">
    <property type="entry name" value="DNA POLYMERASE III POLC-TYPE"/>
    <property type="match status" value="1"/>
</dbReference>
<evidence type="ECO:0000256" key="4">
    <source>
        <dbReference type="ARBA" id="ARBA00022695"/>
    </source>
</evidence>
<dbReference type="InterPro" id="IPR006308">
    <property type="entry name" value="Pol_III_a_PolC-type_gram_pos"/>
</dbReference>
<dbReference type="Pfam" id="PF14579">
    <property type="entry name" value="HHH_6"/>
    <property type="match status" value="1"/>
</dbReference>
<keyword evidence="4 11" id="KW-0548">Nucleotidyltransferase</keyword>
<organism evidence="15 16">
    <name type="scientific">Mycoplasma nasistruthionis</name>
    <dbReference type="NCBI Taxonomy" id="353852"/>
    <lineage>
        <taxon>Bacteria</taxon>
        <taxon>Bacillati</taxon>
        <taxon>Mycoplasmatota</taxon>
        <taxon>Mollicutes</taxon>
        <taxon>Mycoplasmataceae</taxon>
        <taxon>Mycoplasma</taxon>
    </lineage>
</organism>
<evidence type="ECO:0000256" key="11">
    <source>
        <dbReference type="HAMAP-Rule" id="MF_00356"/>
    </source>
</evidence>
<dbReference type="Gene3D" id="1.10.150.700">
    <property type="entry name" value="PolC, middle finger domain"/>
    <property type="match status" value="1"/>
</dbReference>
<gene>
    <name evidence="11" type="primary">polC</name>
    <name evidence="15" type="ORF">FIV53_02715</name>
</gene>
<dbReference type="Pfam" id="PF00929">
    <property type="entry name" value="RNase_T"/>
    <property type="match status" value="1"/>
</dbReference>
<evidence type="ECO:0000256" key="5">
    <source>
        <dbReference type="ARBA" id="ARBA00022705"/>
    </source>
</evidence>
<dbReference type="Gene3D" id="1.10.150.870">
    <property type="match status" value="1"/>
</dbReference>
<evidence type="ECO:0000256" key="2">
    <source>
        <dbReference type="ARBA" id="ARBA00022490"/>
    </source>
</evidence>
<dbReference type="HAMAP" id="MF_00356">
    <property type="entry name" value="DNApol_PolC"/>
    <property type="match status" value="1"/>
</dbReference>
<dbReference type="Pfam" id="PF07733">
    <property type="entry name" value="DNA_pol3_alpha"/>
    <property type="match status" value="2"/>
</dbReference>
<evidence type="ECO:0000256" key="1">
    <source>
        <dbReference type="ARBA" id="ARBA00003452"/>
    </source>
</evidence>
<dbReference type="EC" id="2.7.7.7" evidence="11"/>
<dbReference type="InterPro" id="IPR013520">
    <property type="entry name" value="Ribonucl_H"/>
</dbReference>
<dbReference type="Gene3D" id="3.20.20.140">
    <property type="entry name" value="Metal-dependent hydrolases"/>
    <property type="match status" value="2"/>
</dbReference>
<dbReference type="InterPro" id="IPR004805">
    <property type="entry name" value="DnaE2/DnaE/PolC"/>
</dbReference>
<feature type="coiled-coil region" evidence="12">
    <location>
        <begin position="172"/>
        <end position="199"/>
    </location>
</feature>
<reference evidence="15 16" key="1">
    <citation type="submission" date="2019-06" db="EMBL/GenBank/DDBJ databases">
        <title>Mycoplasma nasistruthionis sp. nov. str Ms03.</title>
        <authorList>
            <person name="Botes A."/>
        </authorList>
    </citation>
    <scope>NUCLEOTIDE SEQUENCE [LARGE SCALE GENOMIC DNA]</scope>
    <source>
        <strain evidence="15 16">Ms03</strain>
    </source>
</reference>
<dbReference type="PANTHER" id="PTHR32294">
    <property type="entry name" value="DNA POLYMERASE III SUBUNIT ALPHA"/>
    <property type="match status" value="1"/>
</dbReference>
<dbReference type="SUPFAM" id="SSF53098">
    <property type="entry name" value="Ribonuclease H-like"/>
    <property type="match status" value="1"/>
</dbReference>
<accession>A0A4Y6I6B7</accession>
<comment type="catalytic activity">
    <reaction evidence="10 11">
        <text>DNA(n) + a 2'-deoxyribonucleoside 5'-triphosphate = DNA(n+1) + diphosphate</text>
        <dbReference type="Rhea" id="RHEA:22508"/>
        <dbReference type="Rhea" id="RHEA-COMP:17339"/>
        <dbReference type="Rhea" id="RHEA-COMP:17340"/>
        <dbReference type="ChEBI" id="CHEBI:33019"/>
        <dbReference type="ChEBI" id="CHEBI:61560"/>
        <dbReference type="ChEBI" id="CHEBI:173112"/>
        <dbReference type="EC" id="2.7.7.7"/>
    </reaction>
</comment>
<evidence type="ECO:0000256" key="6">
    <source>
        <dbReference type="ARBA" id="ARBA00022722"/>
    </source>
</evidence>
<keyword evidence="3 11" id="KW-0808">Transferase</keyword>
<name>A0A4Y6I6B7_9MOLU</name>
<evidence type="ECO:0000313" key="16">
    <source>
        <dbReference type="Proteomes" id="UP000315201"/>
    </source>
</evidence>
<dbReference type="InterPro" id="IPR011708">
    <property type="entry name" value="DNA_pol3_alpha_NTPase_dom"/>
</dbReference>
<keyword evidence="16" id="KW-1185">Reference proteome</keyword>
<dbReference type="RefSeq" id="WP_208664731.1">
    <property type="nucleotide sequence ID" value="NZ_CP041147.1"/>
</dbReference>
<keyword evidence="12" id="KW-0175">Coiled coil</keyword>
<keyword evidence="2 11" id="KW-0963">Cytoplasm</keyword>
<evidence type="ECO:0000256" key="3">
    <source>
        <dbReference type="ARBA" id="ARBA00022679"/>
    </source>
</evidence>
<feature type="domain" description="Exonuclease" evidence="13">
    <location>
        <begin position="427"/>
        <end position="596"/>
    </location>
</feature>
<dbReference type="NCBIfam" id="TIGR00573">
    <property type="entry name" value="dnaq"/>
    <property type="match status" value="1"/>
</dbReference>
<dbReference type="NCBIfam" id="NF001688">
    <property type="entry name" value="PRK00448.1"/>
    <property type="match status" value="1"/>
</dbReference>
<dbReference type="Gene3D" id="3.30.420.10">
    <property type="entry name" value="Ribonuclease H-like superfamily/Ribonuclease H"/>
    <property type="match status" value="1"/>
</dbReference>
<comment type="subcellular location">
    <subcellularLocation>
        <location evidence="11">Cytoplasm</location>
    </subcellularLocation>
</comment>
<dbReference type="Proteomes" id="UP000315201">
    <property type="component" value="Chromosome"/>
</dbReference>
<keyword evidence="6 11" id="KW-0540">Nuclease</keyword>
<dbReference type="InterPro" id="IPR044923">
    <property type="entry name" value="PolC_middle_finger_sf"/>
</dbReference>
<sequence>MNINNDQTVQKFLTLIQNSWSVNIDQFSDFQILKINKEGLISQKTQPGETVTFLNISMTLNSFPDFNKLIELQRIAKKHNWIIKYLFENVDLSSVNIQKALYTIINKNSHFKNTILAQAVSNQTDLQFDIQNQTWFFNYFDLENSQTYQSLTNMVNNYFNANFLPNLKLIPHFELKVELESIEEQIRKENKENQHHYEAEQEFVEAPKFFKKPKPNQYIKMDIKDIHNSEDISEGDLVSISGFVYKKDVREIADKKLKIYTLGITDFKSGIEATVFYREGREVEVPEVNEFIEAFARVTVNQYSKRASDGTRIKSITLNHFVKIDDTRPVKQDKYETKRVELNTRSKMTTMDGLLEPNEIISIAKNLGHKAVALVDANGVQGFPDFFYSAKTQGVKPIYGVAFDVIDKKHHFLLNYQNQDLKIADQEYVVLDIETTSLSPRHGEIIEFGASIVKDGQIIDKKQFFVKASKPLKPTTKELTKITDQMLIDFGIETSEALDIMYEMLNNRICVAHNAKFDMHYIFQKFIEHNRPLPNTFFVDTLYISRFLFLEQSKHRLENFCDRYKVQYDPTVAHRADYDANVLAQAWIFAIEDLEKRGIVNFLDFEKISEPNVYNKTWSYHINVLAKNQNGLKKLFKLVSMTLTERLFGSPKLFLQDLQDTEDLIIGSGGLQSHLIDALFYSSDIEIEKWVKLVDYVEIPNPNTLTHMIDNNDGMSLDQIYESINHLINLAKKHGKIPVATGDVRYKDSSSEMSFIGLVHSKGKNNSTHFLFNTSKAKNGTLKLPKLEFYTTEEMVDSFKFLNNKELAYEIVVENTNRIADMVDDNIIVIHKDLYTPNFDNSKVKLPELVWKTAKEKYGENLPEIIVERINKELTPIIEHGFDVIYWISHILVKYSLDNGYLVGSRGSVGSSLVATFSGITEINPLPAHYICNNCKYFELSSNPEITSGFDLEDKNCPQCNSLLDKDGQTIPFETFLGFNADKTPDIDLNFSGDFQEIIHKEVQNLFGESHVFRAGTISTLQTKTAFGHIKNAIENYNLDIDNHLVDYLTSTLTGIKATTGQHPGGIIVIPKEYDPEMFTPVNYPSDDNDKNMRTTHLDYNAIHENVLKLDLLGHVDPTAVRMLERLTGLDVRKDIPKKDLKVMSIFRNTDALGITPDDIGGEKTGALGIPEFGTNFVRRMLHESSAESFADLVSLSGLSHGTNVWTGNAGDLIKQQGFKLNQVISCRDDIMVYLISKNVEPLTAFKIMERVRKGKGLEDSQVQIMKAHNVPDWYIDSCQKIQYMFPKAHAAAYVLMAWRIAWFKVYRPIEYYATFFTTRSKEFDLETMINDSSKSKINQRIKEISSNQYATDKEKGILATLEIAREMYARGISISNLSLEKSAVSEWTIDRENNSLIPPFSAVEGLGEAVASQIVEAREQEEFKSKEDFQKRSKVNTTLFGKLEKTFDLFKDLPDDNRFKLF</sequence>
<keyword evidence="9 11" id="KW-0239">DNA-directed DNA polymerase</keyword>
<keyword evidence="8 11" id="KW-0269">Exonuclease</keyword>
<dbReference type="GO" id="GO:0003887">
    <property type="term" value="F:DNA-directed DNA polymerase activity"/>
    <property type="evidence" value="ECO:0007669"/>
    <property type="project" value="UniProtKB-UniRule"/>
</dbReference>
<dbReference type="SMART" id="SM00481">
    <property type="entry name" value="POLIIIAc"/>
    <property type="match status" value="1"/>
</dbReference>
<proteinExistence type="inferred from homology"/>
<dbReference type="InterPro" id="IPR012337">
    <property type="entry name" value="RNaseH-like_sf"/>
</dbReference>
<dbReference type="Gene3D" id="6.10.140.1510">
    <property type="match status" value="1"/>
</dbReference>
<evidence type="ECO:0000256" key="10">
    <source>
        <dbReference type="ARBA" id="ARBA00049244"/>
    </source>
</evidence>
<dbReference type="GO" id="GO:0005737">
    <property type="term" value="C:cytoplasm"/>
    <property type="evidence" value="ECO:0007669"/>
    <property type="project" value="UniProtKB-SubCell"/>
</dbReference>
<dbReference type="GO" id="GO:0006261">
    <property type="term" value="P:DNA-templated DNA replication"/>
    <property type="evidence" value="ECO:0007669"/>
    <property type="project" value="UniProtKB-UniRule"/>
</dbReference>
<dbReference type="GO" id="GO:0008408">
    <property type="term" value="F:3'-5' exonuclease activity"/>
    <property type="evidence" value="ECO:0007669"/>
    <property type="project" value="UniProtKB-UniRule"/>
</dbReference>
<dbReference type="SMART" id="SM00479">
    <property type="entry name" value="EXOIII"/>
    <property type="match status" value="1"/>
</dbReference>
<protein>
    <recommendedName>
        <fullName evidence="11">DNA polymerase III PolC-type</fullName>
        <shortName evidence="11">PolIII</shortName>
        <ecNumber evidence="11">2.7.7.7</ecNumber>
    </recommendedName>
</protein>
<dbReference type="EMBL" id="CP041147">
    <property type="protein sequence ID" value="QDF65185.1"/>
    <property type="molecule type" value="Genomic_DNA"/>
</dbReference>